<evidence type="ECO:0000313" key="1">
    <source>
        <dbReference type="EMBL" id="RDU98916.1"/>
    </source>
</evidence>
<dbReference type="InterPro" id="IPR009553">
    <property type="entry name" value="DUF1173"/>
</dbReference>
<keyword evidence="2" id="KW-1185">Reference proteome</keyword>
<sequence>MAKYKILNEITDFSALHQDEINSLLKSIIGKKDSIYCLCNKGKPPMHVSHRDGNYFPVRDSNTGDMHYKLCRHHKLKQEEIATMGYDMEALSSTDEEELLISLSKSLKKKVEAQPANKTEYHFRNMITREITNRITELGLLHLLWERAGLHEFLGTRSDNIWGKIRHAANGIRPRGINGLQFGLSDILLLPLHSETPNQKDRNQAKFKEAQRKNRFLLFIATLNHDEANALINANNKDFSLTKNSV</sequence>
<dbReference type="Pfam" id="PF06666">
    <property type="entry name" value="DUF1173"/>
    <property type="match status" value="1"/>
</dbReference>
<dbReference type="Proteomes" id="UP000256838">
    <property type="component" value="Unassembled WGS sequence"/>
</dbReference>
<proteinExistence type="predicted"/>
<gene>
    <name evidence="1" type="ORF">DWV00_11765</name>
</gene>
<organism evidence="1 2">
    <name type="scientific">Trinickia dinghuensis</name>
    <dbReference type="NCBI Taxonomy" id="2291023"/>
    <lineage>
        <taxon>Bacteria</taxon>
        <taxon>Pseudomonadati</taxon>
        <taxon>Pseudomonadota</taxon>
        <taxon>Betaproteobacteria</taxon>
        <taxon>Burkholderiales</taxon>
        <taxon>Burkholderiaceae</taxon>
        <taxon>Trinickia</taxon>
    </lineage>
</organism>
<evidence type="ECO:0000313" key="2">
    <source>
        <dbReference type="Proteomes" id="UP000256838"/>
    </source>
</evidence>
<accession>A0A3D8K1Y7</accession>
<dbReference type="AlphaFoldDB" id="A0A3D8K1Y7"/>
<dbReference type="OrthoDB" id="8952417at2"/>
<protein>
    <submittedName>
        <fullName evidence="1">DUF1173 family protein</fullName>
    </submittedName>
</protein>
<reference evidence="1 2" key="1">
    <citation type="submission" date="2018-08" db="EMBL/GenBank/DDBJ databases">
        <title>Paraburkholderia sp. DHOM06 isolated from forest soil.</title>
        <authorList>
            <person name="Gao Z.-H."/>
            <person name="Qiu L.-H."/>
        </authorList>
    </citation>
    <scope>NUCLEOTIDE SEQUENCE [LARGE SCALE GENOMIC DNA]</scope>
    <source>
        <strain evidence="1 2">DHOM06</strain>
    </source>
</reference>
<name>A0A3D8K1Y7_9BURK</name>
<comment type="caution">
    <text evidence="1">The sequence shown here is derived from an EMBL/GenBank/DDBJ whole genome shotgun (WGS) entry which is preliminary data.</text>
</comment>
<dbReference type="EMBL" id="QRGA01000006">
    <property type="protein sequence ID" value="RDU98916.1"/>
    <property type="molecule type" value="Genomic_DNA"/>
</dbReference>
<dbReference type="RefSeq" id="WP_115533731.1">
    <property type="nucleotide sequence ID" value="NZ_QRGA01000006.1"/>
</dbReference>